<evidence type="ECO:0000259" key="6">
    <source>
        <dbReference type="PROSITE" id="PS51635"/>
    </source>
</evidence>
<dbReference type="EMBL" id="KJ631404">
    <property type="protein sequence ID" value="AIF26257.1"/>
    <property type="molecule type" value="Genomic_DNA"/>
</dbReference>
<dbReference type="PANTHER" id="PTHR14226:SF76">
    <property type="entry name" value="NTE FAMILY PROTEIN RSSA"/>
    <property type="match status" value="1"/>
</dbReference>
<organism evidence="7">
    <name type="scientific">uncultured bacterium Lq_015_M09</name>
    <dbReference type="NCBI Taxonomy" id="1489289"/>
    <lineage>
        <taxon>Bacteria</taxon>
        <taxon>environmental samples</taxon>
    </lineage>
</organism>
<feature type="short sequence motif" description="DGA/G" evidence="4">
    <location>
        <begin position="211"/>
        <end position="213"/>
    </location>
</feature>
<feature type="domain" description="PNPLA" evidence="6">
    <location>
        <begin position="32"/>
        <end position="224"/>
    </location>
</feature>
<keyword evidence="5" id="KW-0732">Signal</keyword>
<feature type="active site" description="Nucleophile" evidence="4">
    <location>
        <position position="65"/>
    </location>
</feature>
<evidence type="ECO:0000256" key="2">
    <source>
        <dbReference type="ARBA" id="ARBA00022963"/>
    </source>
</evidence>
<dbReference type="InterPro" id="IPR043864">
    <property type="entry name" value="Omp85-like_dom"/>
</dbReference>
<feature type="chain" id="PRO_5002095361" evidence="5">
    <location>
        <begin position="20"/>
        <end position="600"/>
    </location>
</feature>
<sequence length="600" mass="67514">MKKIIMLLAAVLMCSTVSAQEQERIERKKVAVVLSGGGAKGMAHIGVLKVLEKAGIPVDIVTGTSMGSIIGGLYAIGYNANALDSMVRVQDWSYVITDKEDLRNQSLSDRKKQNTYFFTTGMTIGKKDMNAGGIIKGKNLAELFQQLCTGYTDSLDFSRDLRIPFACVATDIITNDEVDFHSGRLPQAMRASMAIPAAFSPVRIGDKVLVDGGLKNNYPADIAREMGAEVIIGVTVQGAPKVAEDMGGTMSIISQIVDVNCKNKYDDNLAITDLHLQVDTKGYGSASFSPAAIDTLIRRGEELAMRHWDEIIALKQRIGIDDSFRPIIYHPLRPQVMTEKQRVTSYTFENMTPQAEKFIRSKFHLQKTDSIDAKLEQEITTSMRVDLFYQTAECRLVPDGDGVRVILSAGNRKSVQFHAGFRYDTEEYAAVQLGLDIPFKTAVPMSTDITVRLGKRLKTRAELTVHPRSFTRPTLSYEFRRNDVDVYLNGDRTYNILFNQFQGELVPFNHDFRHFNIQLGLRWDYMHYRDKLVAESSRQVALENEHFISYRARLKFNSEDNWNFPTRGARFNAEYAYLTNDFAKLNDYADDGTKLGKKLV</sequence>
<feature type="short sequence motif" description="GXGXXG" evidence="4">
    <location>
        <begin position="36"/>
        <end position="41"/>
    </location>
</feature>
<dbReference type="PROSITE" id="PS51635">
    <property type="entry name" value="PNPLA"/>
    <property type="match status" value="1"/>
</dbReference>
<dbReference type="Pfam" id="PF01734">
    <property type="entry name" value="Patatin"/>
    <property type="match status" value="1"/>
</dbReference>
<evidence type="ECO:0000256" key="4">
    <source>
        <dbReference type="PROSITE-ProRule" id="PRU01161"/>
    </source>
</evidence>
<name>A0A0B4N1B8_9BACT</name>
<dbReference type="Gene3D" id="3.40.1090.10">
    <property type="entry name" value="Cytosolic phospholipase A2 catalytic domain"/>
    <property type="match status" value="1"/>
</dbReference>
<dbReference type="SUPFAM" id="SSF52151">
    <property type="entry name" value="FabD/lysophospholipase-like"/>
    <property type="match status" value="1"/>
</dbReference>
<reference evidence="7" key="1">
    <citation type="submission" date="2014-03" db="EMBL/GenBank/DDBJ databases">
        <title>A sequence of cellulolytic fosmid clone of goat rumen metagenome.</title>
        <authorList>
            <person name="Lee K.-T."/>
            <person name="Kim J.-Y."/>
            <person name="Kim Y.-J."/>
            <person name="Ahn J.-H."/>
            <person name="Park M.-N."/>
            <person name="Kim J.-H."/>
            <person name="Kim T.-H."/>
        </authorList>
    </citation>
    <scope>NUCLEOTIDE SEQUENCE</scope>
</reference>
<dbReference type="InterPro" id="IPR016035">
    <property type="entry name" value="Acyl_Trfase/lysoPLipase"/>
</dbReference>
<dbReference type="InterPro" id="IPR050301">
    <property type="entry name" value="NTE"/>
</dbReference>
<dbReference type="AlphaFoldDB" id="A0A0B4N1B8"/>
<dbReference type="PANTHER" id="PTHR14226">
    <property type="entry name" value="NEUROPATHY TARGET ESTERASE/SWISS CHEESE D.MELANOGASTER"/>
    <property type="match status" value="1"/>
</dbReference>
<dbReference type="CDD" id="cd07205">
    <property type="entry name" value="Pat_PNPLA6_PNPLA7_NTE1_like"/>
    <property type="match status" value="1"/>
</dbReference>
<evidence type="ECO:0000256" key="1">
    <source>
        <dbReference type="ARBA" id="ARBA00022801"/>
    </source>
</evidence>
<evidence type="ECO:0000256" key="3">
    <source>
        <dbReference type="ARBA" id="ARBA00023098"/>
    </source>
</evidence>
<dbReference type="InterPro" id="IPR002641">
    <property type="entry name" value="PNPLA_dom"/>
</dbReference>
<proteinExistence type="predicted"/>
<dbReference type="Gene3D" id="2.40.160.50">
    <property type="entry name" value="membrane protein fhac: a member of the omp85/tpsb transporter family"/>
    <property type="match status" value="1"/>
</dbReference>
<evidence type="ECO:0000256" key="5">
    <source>
        <dbReference type="SAM" id="SignalP"/>
    </source>
</evidence>
<feature type="short sequence motif" description="GXSXG" evidence="4">
    <location>
        <begin position="63"/>
        <end position="67"/>
    </location>
</feature>
<keyword evidence="1 4" id="KW-0378">Hydrolase</keyword>
<feature type="active site" description="Proton acceptor" evidence="4">
    <location>
        <position position="211"/>
    </location>
</feature>
<accession>A0A0B4N1B8</accession>
<keyword evidence="3 4" id="KW-0443">Lipid metabolism</keyword>
<protein>
    <submittedName>
        <fullName evidence="7">Putative patatin-like phospholipase</fullName>
    </submittedName>
</protein>
<dbReference type="GO" id="GO:0016787">
    <property type="term" value="F:hydrolase activity"/>
    <property type="evidence" value="ECO:0007669"/>
    <property type="project" value="UniProtKB-UniRule"/>
</dbReference>
<keyword evidence="2 4" id="KW-0442">Lipid degradation</keyword>
<evidence type="ECO:0000313" key="7">
    <source>
        <dbReference type="EMBL" id="AIF26257.1"/>
    </source>
</evidence>
<dbReference type="Pfam" id="PF19143">
    <property type="entry name" value="Omp85_2"/>
    <property type="match status" value="1"/>
</dbReference>
<feature type="signal peptide" evidence="5">
    <location>
        <begin position="1"/>
        <end position="19"/>
    </location>
</feature>
<dbReference type="GO" id="GO:0016042">
    <property type="term" value="P:lipid catabolic process"/>
    <property type="evidence" value="ECO:0007669"/>
    <property type="project" value="UniProtKB-UniRule"/>
</dbReference>